<evidence type="ECO:0000256" key="2">
    <source>
        <dbReference type="SAM" id="SignalP"/>
    </source>
</evidence>
<reference evidence="4 5" key="1">
    <citation type="submission" date="2020-02" db="EMBL/GenBank/DDBJ databases">
        <authorList>
            <person name="Hogendoorn C."/>
        </authorList>
    </citation>
    <scope>NUCLEOTIDE SEQUENCE [LARGE SCALE GENOMIC DNA]</scope>
    <source>
        <strain evidence="4">METHB21</strain>
    </source>
</reference>
<feature type="chain" id="PRO_5035846504" description="FlgO domain-containing protein" evidence="2">
    <location>
        <begin position="22"/>
        <end position="215"/>
    </location>
</feature>
<evidence type="ECO:0000256" key="1">
    <source>
        <dbReference type="SAM" id="MobiDB-lite"/>
    </source>
</evidence>
<keyword evidence="5" id="KW-1185">Reference proteome</keyword>
<evidence type="ECO:0000313" key="4">
    <source>
        <dbReference type="EMBL" id="CAA9892979.1"/>
    </source>
</evidence>
<proteinExistence type="predicted"/>
<dbReference type="RefSeq" id="WP_174627676.1">
    <property type="nucleotide sequence ID" value="NZ_CADCXN010000124.1"/>
</dbReference>
<dbReference type="EMBL" id="CADCXN010000124">
    <property type="protein sequence ID" value="CAA9892979.1"/>
    <property type="molecule type" value="Genomic_DNA"/>
</dbReference>
<accession>A0A8S0Y762</accession>
<evidence type="ECO:0000259" key="3">
    <source>
        <dbReference type="Pfam" id="PF17680"/>
    </source>
</evidence>
<protein>
    <recommendedName>
        <fullName evidence="3">FlgO domain-containing protein</fullName>
    </recommendedName>
</protein>
<sequence>MLKTATIFISALLIASMNGCAYFRQYETKDADLVEVSYDATCELKDNLKRTLPKNSLVVVSTLLNVDNLNKTSSFGRIISDQIASAFHNSGYQIIGMEMPIDLFVMQDKGALHLSDDAKAELKPYRPAVIVGGVYAPGKKNAYVSLRIVDLHSKNIISSTDFSVPMGPDAKVLLESKEVGSAGSRSGSAVEGATTPAVEEAAPQVETETPAGPIQ</sequence>
<feature type="compositionally biased region" description="Low complexity" evidence="1">
    <location>
        <begin position="179"/>
        <end position="193"/>
    </location>
</feature>
<dbReference type="Proteomes" id="UP000494216">
    <property type="component" value="Unassembled WGS sequence"/>
</dbReference>
<comment type="caution">
    <text evidence="4">The sequence shown here is derived from an EMBL/GenBank/DDBJ whole genome shotgun (WGS) entry which is preliminary data.</text>
</comment>
<feature type="signal peptide" evidence="2">
    <location>
        <begin position="1"/>
        <end position="21"/>
    </location>
</feature>
<keyword evidence="2" id="KW-0732">Signal</keyword>
<dbReference type="InterPro" id="IPR041215">
    <property type="entry name" value="FlgO_dom"/>
</dbReference>
<feature type="region of interest" description="Disordered" evidence="1">
    <location>
        <begin position="177"/>
        <end position="215"/>
    </location>
</feature>
<dbReference type="Pfam" id="PF17680">
    <property type="entry name" value="FlgO"/>
    <property type="match status" value="1"/>
</dbReference>
<name>A0A8S0Y762_9GAMM</name>
<evidence type="ECO:0000313" key="5">
    <source>
        <dbReference type="Proteomes" id="UP000494216"/>
    </source>
</evidence>
<gene>
    <name evidence="4" type="ORF">METHB2_90086</name>
</gene>
<feature type="domain" description="FlgO" evidence="3">
    <location>
        <begin position="39"/>
        <end position="167"/>
    </location>
</feature>
<organism evidence="4 5">
    <name type="scientific">Candidatus Methylobacter favarea</name>
    <dbReference type="NCBI Taxonomy" id="2707345"/>
    <lineage>
        <taxon>Bacteria</taxon>
        <taxon>Pseudomonadati</taxon>
        <taxon>Pseudomonadota</taxon>
        <taxon>Gammaproteobacteria</taxon>
        <taxon>Methylococcales</taxon>
        <taxon>Methylococcaceae</taxon>
        <taxon>Methylobacter</taxon>
    </lineage>
</organism>
<dbReference type="AlphaFoldDB" id="A0A8S0Y762"/>